<dbReference type="EMBL" id="JAHZIK010002043">
    <property type="protein sequence ID" value="MBW7460146.1"/>
    <property type="molecule type" value="Genomic_DNA"/>
</dbReference>
<feature type="transmembrane region" description="Helical" evidence="1">
    <location>
        <begin position="57"/>
        <end position="82"/>
    </location>
</feature>
<reference evidence="2 3" key="1">
    <citation type="submission" date="2021-07" db="EMBL/GenBank/DDBJ databases">
        <title>Paenibacillus radiodurans sp. nov., isolated from the southeastern edge of Tengger Desert.</title>
        <authorList>
            <person name="Zhang G."/>
        </authorList>
    </citation>
    <scope>NUCLEOTIDE SEQUENCE [LARGE SCALE GENOMIC DNA]</scope>
    <source>
        <strain evidence="2 3">CCM 7311</strain>
    </source>
</reference>
<keyword evidence="1" id="KW-0812">Transmembrane</keyword>
<feature type="non-terminal residue" evidence="2">
    <location>
        <position position="88"/>
    </location>
</feature>
<proteinExistence type="predicted"/>
<dbReference type="GO" id="GO:0006508">
    <property type="term" value="P:proteolysis"/>
    <property type="evidence" value="ECO:0007669"/>
    <property type="project" value="UniProtKB-KW"/>
</dbReference>
<protein>
    <submittedName>
        <fullName evidence="2">Serine protease</fullName>
    </submittedName>
</protein>
<gene>
    <name evidence="2" type="ORF">K0U00_39400</name>
</gene>
<dbReference type="Proteomes" id="UP001519887">
    <property type="component" value="Unassembled WGS sequence"/>
</dbReference>
<keyword evidence="2" id="KW-0645">Protease</keyword>
<evidence type="ECO:0000313" key="2">
    <source>
        <dbReference type="EMBL" id="MBW7460146.1"/>
    </source>
</evidence>
<organism evidence="2 3">
    <name type="scientific">Paenibacillus sepulcri</name>
    <dbReference type="NCBI Taxonomy" id="359917"/>
    <lineage>
        <taxon>Bacteria</taxon>
        <taxon>Bacillati</taxon>
        <taxon>Bacillota</taxon>
        <taxon>Bacilli</taxon>
        <taxon>Bacillales</taxon>
        <taxon>Paenibacillaceae</taxon>
        <taxon>Paenibacillus</taxon>
    </lineage>
</organism>
<keyword evidence="1" id="KW-1133">Transmembrane helix</keyword>
<keyword evidence="3" id="KW-1185">Reference proteome</keyword>
<comment type="caution">
    <text evidence="2">The sequence shown here is derived from an EMBL/GenBank/DDBJ whole genome shotgun (WGS) entry which is preliminary data.</text>
</comment>
<name>A0ABS7CGT9_9BACL</name>
<evidence type="ECO:0000256" key="1">
    <source>
        <dbReference type="SAM" id="Phobius"/>
    </source>
</evidence>
<feature type="transmembrane region" description="Helical" evidence="1">
    <location>
        <begin position="14"/>
        <end position="36"/>
    </location>
</feature>
<keyword evidence="2" id="KW-0378">Hydrolase</keyword>
<evidence type="ECO:0000313" key="3">
    <source>
        <dbReference type="Proteomes" id="UP001519887"/>
    </source>
</evidence>
<sequence>MDVLLEMLRQAGSAAVQLLLSPFYYISVILIMLQYMRQTRLERKLFHVRLHAWPGQLGRTMLAGLIVGVLLSCIGLFLGITITGEAVL</sequence>
<accession>A0ABS7CGT9</accession>
<keyword evidence="1" id="KW-0472">Membrane</keyword>
<dbReference type="GO" id="GO:0008233">
    <property type="term" value="F:peptidase activity"/>
    <property type="evidence" value="ECO:0007669"/>
    <property type="project" value="UniProtKB-KW"/>
</dbReference>